<comment type="caution">
    <text evidence="8">The sequence shown here is derived from an EMBL/GenBank/DDBJ whole genome shotgun (WGS) entry which is preliminary data.</text>
</comment>
<evidence type="ECO:0000259" key="7">
    <source>
        <dbReference type="PROSITE" id="PS50927"/>
    </source>
</evidence>
<comment type="catalytic activity">
    <reaction evidence="4">
        <text>L-threonyl-[protein] + ATP = O-phospho-L-threonyl-[protein] + ADP + H(+)</text>
        <dbReference type="Rhea" id="RHEA:46608"/>
        <dbReference type="Rhea" id="RHEA-COMP:11060"/>
        <dbReference type="Rhea" id="RHEA-COMP:11605"/>
        <dbReference type="ChEBI" id="CHEBI:15378"/>
        <dbReference type="ChEBI" id="CHEBI:30013"/>
        <dbReference type="ChEBI" id="CHEBI:30616"/>
        <dbReference type="ChEBI" id="CHEBI:61977"/>
        <dbReference type="ChEBI" id="CHEBI:456216"/>
        <dbReference type="EC" id="2.7.11.1"/>
    </reaction>
</comment>
<dbReference type="GO" id="GO:0004674">
    <property type="term" value="F:protein serine/threonine kinase activity"/>
    <property type="evidence" value="ECO:0007669"/>
    <property type="project" value="UniProtKB-EC"/>
</dbReference>
<feature type="compositionally biased region" description="Basic and acidic residues" evidence="6">
    <location>
        <begin position="155"/>
        <end position="164"/>
    </location>
</feature>
<keyword evidence="9" id="KW-1185">Reference proteome</keyword>
<name>A0A8T0W3U5_PANVG</name>
<feature type="domain" description="Bulb-type lectin" evidence="7">
    <location>
        <begin position="45"/>
        <end position="173"/>
    </location>
</feature>
<dbReference type="GO" id="GO:0051707">
    <property type="term" value="P:response to other organism"/>
    <property type="evidence" value="ECO:0007669"/>
    <property type="project" value="UniProtKB-ARBA"/>
</dbReference>
<dbReference type="EC" id="2.7.11.1" evidence="2"/>
<evidence type="ECO:0000256" key="3">
    <source>
        <dbReference type="ARBA" id="ARBA00023170"/>
    </source>
</evidence>
<proteinExistence type="predicted"/>
<dbReference type="GO" id="GO:0016020">
    <property type="term" value="C:membrane"/>
    <property type="evidence" value="ECO:0007669"/>
    <property type="project" value="UniProtKB-SubCell"/>
</dbReference>
<evidence type="ECO:0000256" key="1">
    <source>
        <dbReference type="ARBA" id="ARBA00004479"/>
    </source>
</evidence>
<accession>A0A8T0W3U5</accession>
<dbReference type="InterPro" id="IPR036426">
    <property type="entry name" value="Bulb-type_lectin_dom_sf"/>
</dbReference>
<dbReference type="AlphaFoldDB" id="A0A8T0W3U5"/>
<evidence type="ECO:0000313" key="8">
    <source>
        <dbReference type="EMBL" id="KAG2642070.1"/>
    </source>
</evidence>
<feature type="region of interest" description="Disordered" evidence="6">
    <location>
        <begin position="149"/>
        <end position="168"/>
    </location>
</feature>
<dbReference type="Gene3D" id="2.90.10.10">
    <property type="entry name" value="Bulb-type lectin domain"/>
    <property type="match status" value="1"/>
</dbReference>
<dbReference type="PANTHER" id="PTHR32444:SF235">
    <property type="entry name" value="OS01G0783900 PROTEIN"/>
    <property type="match status" value="1"/>
</dbReference>
<dbReference type="PROSITE" id="PS50927">
    <property type="entry name" value="BULB_LECTIN"/>
    <property type="match status" value="1"/>
</dbReference>
<feature type="compositionally biased region" description="Gly residues" evidence="6">
    <location>
        <begin position="206"/>
        <end position="216"/>
    </location>
</feature>
<protein>
    <recommendedName>
        <fullName evidence="2">non-specific serine/threonine protein kinase</fullName>
        <ecNumber evidence="2">2.7.11.1</ecNumber>
    </recommendedName>
</protein>
<evidence type="ECO:0000256" key="4">
    <source>
        <dbReference type="ARBA" id="ARBA00047899"/>
    </source>
</evidence>
<organism evidence="8 9">
    <name type="scientific">Panicum virgatum</name>
    <name type="common">Blackwell switchgrass</name>
    <dbReference type="NCBI Taxonomy" id="38727"/>
    <lineage>
        <taxon>Eukaryota</taxon>
        <taxon>Viridiplantae</taxon>
        <taxon>Streptophyta</taxon>
        <taxon>Embryophyta</taxon>
        <taxon>Tracheophyta</taxon>
        <taxon>Spermatophyta</taxon>
        <taxon>Magnoliopsida</taxon>
        <taxon>Liliopsida</taxon>
        <taxon>Poales</taxon>
        <taxon>Poaceae</taxon>
        <taxon>PACMAD clade</taxon>
        <taxon>Panicoideae</taxon>
        <taxon>Panicodae</taxon>
        <taxon>Paniceae</taxon>
        <taxon>Panicinae</taxon>
        <taxon>Panicum</taxon>
        <taxon>Panicum sect. Hiantes</taxon>
    </lineage>
</organism>
<dbReference type="SMART" id="SM00108">
    <property type="entry name" value="B_lectin"/>
    <property type="match status" value="1"/>
</dbReference>
<keyword evidence="3" id="KW-0675">Receptor</keyword>
<dbReference type="SUPFAM" id="SSF51110">
    <property type="entry name" value="alpha-D-mannose-specific plant lectins"/>
    <property type="match status" value="1"/>
</dbReference>
<feature type="compositionally biased region" description="Low complexity" evidence="6">
    <location>
        <begin position="267"/>
        <end position="287"/>
    </location>
</feature>
<feature type="region of interest" description="Disordered" evidence="6">
    <location>
        <begin position="264"/>
        <end position="294"/>
    </location>
</feature>
<evidence type="ECO:0000313" key="9">
    <source>
        <dbReference type="Proteomes" id="UP000823388"/>
    </source>
</evidence>
<evidence type="ECO:0000256" key="5">
    <source>
        <dbReference type="ARBA" id="ARBA00048679"/>
    </source>
</evidence>
<dbReference type="InterPro" id="IPR001480">
    <property type="entry name" value="Bulb-type_lectin_dom"/>
</dbReference>
<evidence type="ECO:0000256" key="6">
    <source>
        <dbReference type="SAM" id="MobiDB-lite"/>
    </source>
</evidence>
<gene>
    <name evidence="8" type="ORF">PVAP13_2KG269158</name>
</gene>
<dbReference type="PANTHER" id="PTHR32444">
    <property type="entry name" value="BULB-TYPE LECTIN DOMAIN-CONTAINING PROTEIN"/>
    <property type="match status" value="1"/>
</dbReference>
<evidence type="ECO:0000256" key="2">
    <source>
        <dbReference type="ARBA" id="ARBA00012513"/>
    </source>
</evidence>
<comment type="subcellular location">
    <subcellularLocation>
        <location evidence="1">Membrane</location>
        <topology evidence="1">Single-pass type I membrane protein</topology>
    </subcellularLocation>
</comment>
<reference evidence="8 9" key="1">
    <citation type="submission" date="2020-05" db="EMBL/GenBank/DDBJ databases">
        <title>WGS assembly of Panicum virgatum.</title>
        <authorList>
            <person name="Lovell J.T."/>
            <person name="Jenkins J."/>
            <person name="Shu S."/>
            <person name="Juenger T.E."/>
            <person name="Schmutz J."/>
        </authorList>
    </citation>
    <scope>NUCLEOTIDE SEQUENCE [LARGE SCALE GENOMIC DNA]</scope>
    <source>
        <strain evidence="9">cv. AP13</strain>
    </source>
</reference>
<dbReference type="Proteomes" id="UP000823388">
    <property type="component" value="Chromosome 2K"/>
</dbReference>
<comment type="catalytic activity">
    <reaction evidence="5">
        <text>L-seryl-[protein] + ATP = O-phospho-L-seryl-[protein] + ADP + H(+)</text>
        <dbReference type="Rhea" id="RHEA:17989"/>
        <dbReference type="Rhea" id="RHEA-COMP:9863"/>
        <dbReference type="Rhea" id="RHEA-COMP:11604"/>
        <dbReference type="ChEBI" id="CHEBI:15378"/>
        <dbReference type="ChEBI" id="CHEBI:29999"/>
        <dbReference type="ChEBI" id="CHEBI:30616"/>
        <dbReference type="ChEBI" id="CHEBI:83421"/>
        <dbReference type="ChEBI" id="CHEBI:456216"/>
        <dbReference type="EC" id="2.7.11.1"/>
    </reaction>
</comment>
<dbReference type="EMBL" id="CM029039">
    <property type="protein sequence ID" value="KAG2642070.1"/>
    <property type="molecule type" value="Genomic_DNA"/>
</dbReference>
<sequence>MRCFLLKDKSSLMAAPTIKFLNLPLLIFPILLLFHRASGAGGTASDTLNNGGNITDGGTLVSAGGSFTLGFFSPAGVPTKRHLGIWFTASGVDAVCWVANRDTPLNTTSGVLVIGTGGSLLVLDGPRGQTAWSSNADYRRLRRLYGGAAARLRQPGREREEQRPPRRPLAVVRSPVRHLARRHEVRQEPDDRRGVVPHVVAREGRPGYGGLPPGHGHGPHQGPAGHRHLAWQRQDVPRGAVERPAAGSAASRTWRRTSSCLTPRWWTAPASSPTSSTPRPTRPSPASCWTRSAW</sequence>
<feature type="region of interest" description="Disordered" evidence="6">
    <location>
        <begin position="205"/>
        <end position="228"/>
    </location>
</feature>